<evidence type="ECO:0000259" key="1">
    <source>
        <dbReference type="Pfam" id="PF02579"/>
    </source>
</evidence>
<name>A0A1Y4LA59_9FIRM</name>
<evidence type="ECO:0000313" key="3">
    <source>
        <dbReference type="EMBL" id="OUP57068.1"/>
    </source>
</evidence>
<reference evidence="4 5" key="1">
    <citation type="submission" date="2017-04" db="EMBL/GenBank/DDBJ databases">
        <title>Function of individual gut microbiota members based on whole genome sequencing of pure cultures obtained from chicken caecum.</title>
        <authorList>
            <person name="Medvecky M."/>
            <person name="Cejkova D."/>
            <person name="Polansky O."/>
            <person name="Karasova D."/>
            <person name="Kubasova T."/>
            <person name="Cizek A."/>
            <person name="Rychlik I."/>
        </authorList>
    </citation>
    <scope>NUCLEOTIDE SEQUENCE [LARGE SCALE GENOMIC DNA]</scope>
    <source>
        <strain evidence="4">An179</strain>
        <strain evidence="5">An180</strain>
    </source>
</reference>
<evidence type="ECO:0000313" key="2">
    <source>
        <dbReference type="EMBL" id="OUP53604.1"/>
    </source>
</evidence>
<dbReference type="Proteomes" id="UP000195897">
    <property type="component" value="Unassembled WGS sequence"/>
</dbReference>
<organism evidence="2 5">
    <name type="scientific">Butyricicoccus pullicaecorum</name>
    <dbReference type="NCBI Taxonomy" id="501571"/>
    <lineage>
        <taxon>Bacteria</taxon>
        <taxon>Bacillati</taxon>
        <taxon>Bacillota</taxon>
        <taxon>Clostridia</taxon>
        <taxon>Eubacteriales</taxon>
        <taxon>Butyricicoccaceae</taxon>
        <taxon>Butyricicoccus</taxon>
    </lineage>
</organism>
<gene>
    <name evidence="3" type="ORF">B5F15_11190</name>
    <name evidence="2" type="ORF">B5F17_03180</name>
</gene>
<feature type="domain" description="Dinitrogenase iron-molybdenum cofactor biosynthesis" evidence="1">
    <location>
        <begin position="9"/>
        <end position="93"/>
    </location>
</feature>
<dbReference type="PANTHER" id="PTHR42983:SF1">
    <property type="entry name" value="IRON-MOLYBDENUM PROTEIN"/>
    <property type="match status" value="1"/>
</dbReference>
<dbReference type="SUPFAM" id="SSF53146">
    <property type="entry name" value="Nitrogenase accessory factor-like"/>
    <property type="match status" value="1"/>
</dbReference>
<dbReference type="InterPro" id="IPR036105">
    <property type="entry name" value="DiNase_FeMo-co_biosyn_sf"/>
</dbReference>
<dbReference type="Gene3D" id="3.30.420.130">
    <property type="entry name" value="Dinitrogenase iron-molybdenum cofactor biosynthesis domain"/>
    <property type="match status" value="1"/>
</dbReference>
<protein>
    <submittedName>
        <fullName evidence="2">Dinitrogenase iron-molybdenum cofactor biosynthesis protein</fullName>
    </submittedName>
</protein>
<dbReference type="EMBL" id="NFKK01000003">
    <property type="protein sequence ID" value="OUP53604.1"/>
    <property type="molecule type" value="Genomic_DNA"/>
</dbReference>
<evidence type="ECO:0000313" key="4">
    <source>
        <dbReference type="Proteomes" id="UP000195326"/>
    </source>
</evidence>
<proteinExistence type="predicted"/>
<evidence type="ECO:0000313" key="5">
    <source>
        <dbReference type="Proteomes" id="UP000195897"/>
    </source>
</evidence>
<dbReference type="AlphaFoldDB" id="A0A1Y4LA59"/>
<dbReference type="PANTHER" id="PTHR42983">
    <property type="entry name" value="DINITROGENASE IRON-MOLYBDENUM COFACTOR PROTEIN-RELATED"/>
    <property type="match status" value="1"/>
</dbReference>
<comment type="caution">
    <text evidence="2">The sequence shown here is derived from an EMBL/GenBank/DDBJ whole genome shotgun (WGS) entry which is preliminary data.</text>
</comment>
<reference evidence="2" key="2">
    <citation type="journal article" date="2018" name="BMC Genomics">
        <title>Whole genome sequencing and function prediction of 133 gut anaerobes isolated from chicken caecum in pure cultures.</title>
        <authorList>
            <person name="Medvecky M."/>
            <person name="Cejkova D."/>
            <person name="Polansky O."/>
            <person name="Karasova D."/>
            <person name="Kubasova T."/>
            <person name="Cizek A."/>
            <person name="Rychlik I."/>
        </authorList>
    </citation>
    <scope>NUCLEOTIDE SEQUENCE</scope>
    <source>
        <strain evidence="3">An179</strain>
        <strain evidence="2">An180</strain>
    </source>
</reference>
<dbReference type="EMBL" id="NFKL01000015">
    <property type="protein sequence ID" value="OUP57068.1"/>
    <property type="molecule type" value="Genomic_DNA"/>
</dbReference>
<sequence>MKIAVTYENGQVFQHFGHCKLFCLADTETGSRELIDPMGEGHGALAGFLQAHGVDALICGGIGGGARVALAQAGITLYPGVTGDVEAAIAALQNGTLNYNPDTVCNHHHDHGEGHSCGSHACGEDKHGCGGN</sequence>
<dbReference type="Pfam" id="PF02579">
    <property type="entry name" value="Nitro_FeMo-Co"/>
    <property type="match status" value="1"/>
</dbReference>
<dbReference type="Proteomes" id="UP000195326">
    <property type="component" value="Unassembled WGS sequence"/>
</dbReference>
<dbReference type="CDD" id="cd00851">
    <property type="entry name" value="MTH1175"/>
    <property type="match status" value="1"/>
</dbReference>
<accession>A0A1Y4LA59</accession>
<dbReference type="RefSeq" id="WP_016146865.1">
    <property type="nucleotide sequence ID" value="NZ_CABKSA010000001.1"/>
</dbReference>
<dbReference type="InterPro" id="IPR003731">
    <property type="entry name" value="Di-Nase_FeMo-co_biosynth"/>
</dbReference>
<dbReference type="STRING" id="501571.GCA_900143195_02354"/>
<dbReference type="InterPro" id="IPR033913">
    <property type="entry name" value="MTH1175_dom"/>
</dbReference>